<dbReference type="EC" id="3.1.11.6" evidence="6"/>
<dbReference type="InterPro" id="IPR003761">
    <property type="entry name" value="Exonuc_VII_S"/>
</dbReference>
<organism evidence="8 9">
    <name type="scientific">Campylobacter geochelonis</name>
    <dbReference type="NCBI Taxonomy" id="1780362"/>
    <lineage>
        <taxon>Bacteria</taxon>
        <taxon>Pseudomonadati</taxon>
        <taxon>Campylobacterota</taxon>
        <taxon>Epsilonproteobacteria</taxon>
        <taxon>Campylobacterales</taxon>
        <taxon>Campylobacteraceae</taxon>
        <taxon>Campylobacter</taxon>
    </lineage>
</organism>
<dbReference type="GO" id="GO:0005840">
    <property type="term" value="C:ribosome"/>
    <property type="evidence" value="ECO:0007669"/>
    <property type="project" value="UniProtKB-KW"/>
</dbReference>
<dbReference type="GO" id="GO:0006308">
    <property type="term" value="P:DNA catabolic process"/>
    <property type="evidence" value="ECO:0007669"/>
    <property type="project" value="UniProtKB-UniRule"/>
</dbReference>
<dbReference type="GO" id="GO:0009318">
    <property type="term" value="C:exodeoxyribonuclease VII complex"/>
    <property type="evidence" value="ECO:0007669"/>
    <property type="project" value="UniProtKB-UniRule"/>
</dbReference>
<evidence type="ECO:0000256" key="6">
    <source>
        <dbReference type="NCBIfam" id="TIGR01280"/>
    </source>
</evidence>
<evidence type="ECO:0000256" key="1">
    <source>
        <dbReference type="ARBA" id="ARBA00009998"/>
    </source>
</evidence>
<dbReference type="NCBIfam" id="TIGR01280">
    <property type="entry name" value="xseB"/>
    <property type="match status" value="1"/>
</dbReference>
<evidence type="ECO:0000313" key="8">
    <source>
        <dbReference type="EMBL" id="CZE48012.1"/>
    </source>
</evidence>
<dbReference type="AlphaFoldDB" id="A0A128EN77"/>
<keyword evidence="5" id="KW-0269">Exonuclease</keyword>
<accession>A0A128EN77</accession>
<dbReference type="EMBL" id="FIZP01000005">
    <property type="protein sequence ID" value="CZE48012.1"/>
    <property type="molecule type" value="Genomic_DNA"/>
</dbReference>
<dbReference type="Pfam" id="PF02609">
    <property type="entry name" value="Exonuc_VII_S"/>
    <property type="match status" value="1"/>
</dbReference>
<dbReference type="InterPro" id="IPR037004">
    <property type="entry name" value="Exonuc_VII_ssu_sf"/>
</dbReference>
<gene>
    <name evidence="8" type="primary">rpsQ_2</name>
    <name evidence="8" type="ORF">ERS672216_01183</name>
</gene>
<keyword evidence="2" id="KW-0963">Cytoplasm</keyword>
<keyword evidence="8" id="KW-0687">Ribonucleoprotein</keyword>
<evidence type="ECO:0000256" key="7">
    <source>
        <dbReference type="SAM" id="Coils"/>
    </source>
</evidence>
<dbReference type="RefSeq" id="WP_075494205.1">
    <property type="nucleotide sequence ID" value="NZ_CP053844.1"/>
</dbReference>
<name>A0A128EN77_9BACT</name>
<feature type="coiled-coil region" evidence="7">
    <location>
        <begin position="7"/>
        <end position="65"/>
    </location>
</feature>
<dbReference type="Proteomes" id="UP000069632">
    <property type="component" value="Unassembled WGS sequence"/>
</dbReference>
<keyword evidence="7" id="KW-0175">Coiled coil</keyword>
<evidence type="ECO:0000256" key="2">
    <source>
        <dbReference type="ARBA" id="ARBA00022490"/>
    </source>
</evidence>
<reference evidence="8 9" key="1">
    <citation type="submission" date="2016-02" db="EMBL/GenBank/DDBJ databases">
        <authorList>
            <consortium name="Pathogen Informatics"/>
        </authorList>
    </citation>
    <scope>NUCLEOTIDE SEQUENCE [LARGE SCALE GENOMIC DNA]</scope>
    <source>
        <strain evidence="8 9">RC20</strain>
    </source>
</reference>
<dbReference type="SUPFAM" id="SSF116842">
    <property type="entry name" value="XseB-like"/>
    <property type="match status" value="1"/>
</dbReference>
<dbReference type="GO" id="GO:0008855">
    <property type="term" value="F:exodeoxyribonuclease VII activity"/>
    <property type="evidence" value="ECO:0007669"/>
    <property type="project" value="UniProtKB-UniRule"/>
</dbReference>
<evidence type="ECO:0000256" key="4">
    <source>
        <dbReference type="ARBA" id="ARBA00022801"/>
    </source>
</evidence>
<proteinExistence type="inferred from homology"/>
<keyword evidence="3" id="KW-0540">Nuclease</keyword>
<evidence type="ECO:0000313" key="9">
    <source>
        <dbReference type="Proteomes" id="UP000069632"/>
    </source>
</evidence>
<keyword evidence="4" id="KW-0378">Hydrolase</keyword>
<protein>
    <recommendedName>
        <fullName evidence="6">Exodeoxyribonuclease VII small subunit</fullName>
        <ecNumber evidence="6">3.1.11.6</ecNumber>
    </recommendedName>
</protein>
<keyword evidence="9" id="KW-1185">Reference proteome</keyword>
<sequence length="67" mass="7827">MEKVENKESFEAKLEKINLVLEELKKEDLNLNDSVKLYKDGVKLLKEAKEILNDAKLEVYEVESDDE</sequence>
<evidence type="ECO:0000256" key="3">
    <source>
        <dbReference type="ARBA" id="ARBA00022722"/>
    </source>
</evidence>
<evidence type="ECO:0000256" key="5">
    <source>
        <dbReference type="ARBA" id="ARBA00022839"/>
    </source>
</evidence>
<comment type="similarity">
    <text evidence="1">Belongs to the XseB family.</text>
</comment>
<keyword evidence="8" id="KW-0689">Ribosomal protein</keyword>
<dbReference type="Gene3D" id="1.10.287.1040">
    <property type="entry name" value="Exonuclease VII, small subunit"/>
    <property type="match status" value="1"/>
</dbReference>